<accession>A0A9P0DB62</accession>
<organism evidence="3 4">
    <name type="scientific">Psylliodes chrysocephalus</name>
    <dbReference type="NCBI Taxonomy" id="3402493"/>
    <lineage>
        <taxon>Eukaryota</taxon>
        <taxon>Metazoa</taxon>
        <taxon>Ecdysozoa</taxon>
        <taxon>Arthropoda</taxon>
        <taxon>Hexapoda</taxon>
        <taxon>Insecta</taxon>
        <taxon>Pterygota</taxon>
        <taxon>Neoptera</taxon>
        <taxon>Endopterygota</taxon>
        <taxon>Coleoptera</taxon>
        <taxon>Polyphaga</taxon>
        <taxon>Cucujiformia</taxon>
        <taxon>Chrysomeloidea</taxon>
        <taxon>Chrysomelidae</taxon>
        <taxon>Galerucinae</taxon>
        <taxon>Alticini</taxon>
        <taxon>Psylliodes</taxon>
    </lineage>
</organism>
<evidence type="ECO:0000256" key="1">
    <source>
        <dbReference type="SAM" id="MobiDB-lite"/>
    </source>
</evidence>
<feature type="region of interest" description="Disordered" evidence="1">
    <location>
        <begin position="176"/>
        <end position="199"/>
    </location>
</feature>
<dbReference type="PANTHER" id="PTHR10656">
    <property type="entry name" value="CELL FATE DETERMINING PROTEIN MAB21-RELATED"/>
    <property type="match status" value="1"/>
</dbReference>
<feature type="domain" description="Mab-21-like HhH/H2TH-like" evidence="2">
    <location>
        <begin position="428"/>
        <end position="505"/>
    </location>
</feature>
<dbReference type="EMBL" id="OV651821">
    <property type="protein sequence ID" value="CAH1115269.1"/>
    <property type="molecule type" value="Genomic_DNA"/>
</dbReference>
<proteinExistence type="predicted"/>
<dbReference type="Proteomes" id="UP001153636">
    <property type="component" value="Chromosome 9"/>
</dbReference>
<dbReference type="PANTHER" id="PTHR10656:SF69">
    <property type="entry name" value="MAB-21-LIKE HHH_H2TH-LIKE DOMAIN-CONTAINING PROTEIN"/>
    <property type="match status" value="1"/>
</dbReference>
<sequence length="758" mass="88351">MGNSNSRRAQPIIESNSILANHIKNSDNSVYQTDNTISASDRQNIYTIKRDLSETPELFVLNNMLMGIMFFENYTKYTEDLKKDLLKKQDGYIAPDEILEKVSQNVLYRPHHGPQKHHSEPLLPKRFFVLNDWINVVGTTEEIEENSTQTTVRMEESLIKGYVRLRAVNNTFQHNGESPVMRLNSVEPNSRSSEDSSDTNYYTELQNLKTPKPIEILQGLEKHEQSSTYQNGLPKTCISYRKIKKISWDADELIGENLSEDDLYQTVAYINSKSFMKQLENNLFLDGVASELGLDLENINQSESKQEKISCIINDGDKSVPCEIIPSIKTCWPVEQTLKFIMKSNRTPEVRKRFVYPTSSMIKEITTLDCVLLPKGHLKRKGDRKDADIEWEICFPQAQRYLETFMSHAQMKSLIILLTLHKTYVEPRTTCFGLQSEHIRNFMLWECESNFSDWPEHRLGIKLLQVIKNLTNSLSKARPHISDFFINDKNTLSEVSTPKLRQAQKAFDDILQTPLMSFLNALRNLRYTNGKTFFYPFDFKRLYTILKSNNLDILNYQIKSKRAKTVDSEHYFDRFKDGKKREIIMRKRLEEKKKEREANNLSHTGQRKGSVDSIDIDWKCEKKFDLGKKRMILRFFIETFLEISEKSLTITTNKKNTLIYIKQAFYLTRILRDECHAFADEAVEYFEKIEALEKRCNEMVVNQKPVNGVAKTVEFIAHNKKEEIKEVKIKNGFNNENKKAPNTPRKSVMFAEVHQTSQ</sequence>
<dbReference type="AlphaFoldDB" id="A0A9P0DB62"/>
<evidence type="ECO:0000259" key="2">
    <source>
        <dbReference type="Pfam" id="PF20266"/>
    </source>
</evidence>
<dbReference type="Gene3D" id="1.10.1410.40">
    <property type="match status" value="1"/>
</dbReference>
<evidence type="ECO:0000313" key="3">
    <source>
        <dbReference type="EMBL" id="CAH1115269.1"/>
    </source>
</evidence>
<dbReference type="InterPro" id="IPR024810">
    <property type="entry name" value="MAB21L/cGLR"/>
</dbReference>
<gene>
    <name evidence="3" type="ORF">PSYICH_LOCUS15564</name>
</gene>
<evidence type="ECO:0000313" key="4">
    <source>
        <dbReference type="Proteomes" id="UP001153636"/>
    </source>
</evidence>
<keyword evidence="4" id="KW-1185">Reference proteome</keyword>
<reference evidence="3" key="1">
    <citation type="submission" date="2022-01" db="EMBL/GenBank/DDBJ databases">
        <authorList>
            <person name="King R."/>
        </authorList>
    </citation>
    <scope>NUCLEOTIDE SEQUENCE</scope>
</reference>
<protein>
    <recommendedName>
        <fullName evidence="2">Mab-21-like HhH/H2TH-like domain-containing protein</fullName>
    </recommendedName>
</protein>
<dbReference type="SMART" id="SM01265">
    <property type="entry name" value="Mab-21"/>
    <property type="match status" value="1"/>
</dbReference>
<dbReference type="Pfam" id="PF20266">
    <property type="entry name" value="Mab-21_C"/>
    <property type="match status" value="1"/>
</dbReference>
<name>A0A9P0DB62_9CUCU</name>
<dbReference type="InterPro" id="IPR046906">
    <property type="entry name" value="Mab-21_HhH/H2TH-like"/>
</dbReference>
<dbReference type="OrthoDB" id="6112914at2759"/>